<dbReference type="Gene3D" id="3.30.1660.10">
    <property type="entry name" value="Flavin-binding protein dodecin"/>
    <property type="match status" value="1"/>
</dbReference>
<dbReference type="EMBL" id="UOEI01000567">
    <property type="protein sequence ID" value="VAW08024.1"/>
    <property type="molecule type" value="Genomic_DNA"/>
</dbReference>
<dbReference type="InterPro" id="IPR025543">
    <property type="entry name" value="Dodecin-like"/>
</dbReference>
<dbReference type="Pfam" id="PF07311">
    <property type="entry name" value="Dodecin"/>
    <property type="match status" value="1"/>
</dbReference>
<evidence type="ECO:0000313" key="1">
    <source>
        <dbReference type="EMBL" id="VAW08024.1"/>
    </source>
</evidence>
<dbReference type="AlphaFoldDB" id="A0A3B0TH79"/>
<reference evidence="1" key="1">
    <citation type="submission" date="2018-06" db="EMBL/GenBank/DDBJ databases">
        <authorList>
            <person name="Zhirakovskaya E."/>
        </authorList>
    </citation>
    <scope>NUCLEOTIDE SEQUENCE</scope>
</reference>
<sequence>MPDRLDSNAVKIIEIMGVSTKSYEEAVDHAVAKAAESINGITNVEIITQTATVRDGNVVRYEATVKLSFVVR</sequence>
<dbReference type="InterPro" id="IPR036694">
    <property type="entry name" value="Dodecin-like_sf"/>
</dbReference>
<dbReference type="PANTHER" id="PTHR39324:SF1">
    <property type="entry name" value="CALCIUM DODECIN"/>
    <property type="match status" value="1"/>
</dbReference>
<name>A0A3B0TH79_9ZZZZ</name>
<dbReference type="InterPro" id="IPR009923">
    <property type="entry name" value="Dodecin"/>
</dbReference>
<organism evidence="1">
    <name type="scientific">hydrothermal vent metagenome</name>
    <dbReference type="NCBI Taxonomy" id="652676"/>
    <lineage>
        <taxon>unclassified sequences</taxon>
        <taxon>metagenomes</taxon>
        <taxon>ecological metagenomes</taxon>
    </lineage>
</organism>
<accession>A0A3B0TH79</accession>
<evidence type="ECO:0008006" key="2">
    <source>
        <dbReference type="Google" id="ProtNLM"/>
    </source>
</evidence>
<proteinExistence type="predicted"/>
<gene>
    <name evidence="1" type="ORF">MNBD_ACTINO01-2058</name>
</gene>
<dbReference type="PANTHER" id="PTHR39324">
    <property type="entry name" value="CALCIUM DODECIN"/>
    <property type="match status" value="1"/>
</dbReference>
<dbReference type="SUPFAM" id="SSF89807">
    <property type="entry name" value="Dodecin-like"/>
    <property type="match status" value="1"/>
</dbReference>
<protein>
    <recommendedName>
        <fullName evidence="2">Dodecin domain-containing protein</fullName>
    </recommendedName>
</protein>